<dbReference type="Pfam" id="PF12697">
    <property type="entry name" value="Abhydrolase_6"/>
    <property type="match status" value="1"/>
</dbReference>
<organism evidence="2 3">
    <name type="scientific">Microbacterium binotii</name>
    <dbReference type="NCBI Taxonomy" id="462710"/>
    <lineage>
        <taxon>Bacteria</taxon>
        <taxon>Bacillati</taxon>
        <taxon>Actinomycetota</taxon>
        <taxon>Actinomycetes</taxon>
        <taxon>Micrococcales</taxon>
        <taxon>Microbacteriaceae</taxon>
        <taxon>Microbacterium</taxon>
    </lineage>
</organism>
<dbReference type="PANTHER" id="PTHR43798">
    <property type="entry name" value="MONOACYLGLYCEROL LIPASE"/>
    <property type="match status" value="1"/>
</dbReference>
<dbReference type="SUPFAM" id="SSF53474">
    <property type="entry name" value="alpha/beta-Hydrolases"/>
    <property type="match status" value="1"/>
</dbReference>
<dbReference type="Gene3D" id="3.40.50.1820">
    <property type="entry name" value="alpha/beta hydrolase"/>
    <property type="match status" value="1"/>
</dbReference>
<keyword evidence="2" id="KW-0378">Hydrolase</keyword>
<dbReference type="GO" id="GO:0016787">
    <property type="term" value="F:hydrolase activity"/>
    <property type="evidence" value="ECO:0007669"/>
    <property type="project" value="UniProtKB-KW"/>
</dbReference>
<reference evidence="2 3" key="1">
    <citation type="journal article" date="2019" name="Int. J. Syst. Evol. Microbiol.">
        <title>The Global Catalogue of Microorganisms (GCM) 10K type strain sequencing project: providing services to taxonomists for standard genome sequencing and annotation.</title>
        <authorList>
            <consortium name="The Broad Institute Genomics Platform"/>
            <consortium name="The Broad Institute Genome Sequencing Center for Infectious Disease"/>
            <person name="Wu L."/>
            <person name="Ma J."/>
        </authorList>
    </citation>
    <scope>NUCLEOTIDE SEQUENCE [LARGE SCALE GENOMIC DNA]</scope>
    <source>
        <strain evidence="2 3">JCM 16365</strain>
    </source>
</reference>
<dbReference type="InterPro" id="IPR000073">
    <property type="entry name" value="AB_hydrolase_1"/>
</dbReference>
<keyword evidence="3" id="KW-1185">Reference proteome</keyword>
<evidence type="ECO:0000313" key="2">
    <source>
        <dbReference type="EMBL" id="GAA2581032.1"/>
    </source>
</evidence>
<dbReference type="InterPro" id="IPR050266">
    <property type="entry name" value="AB_hydrolase_sf"/>
</dbReference>
<evidence type="ECO:0000259" key="1">
    <source>
        <dbReference type="Pfam" id="PF12697"/>
    </source>
</evidence>
<dbReference type="RefSeq" id="WP_344229127.1">
    <property type="nucleotide sequence ID" value="NZ_BAAARI010000012.1"/>
</dbReference>
<protein>
    <submittedName>
        <fullName evidence="2">Alpha/beta hydrolase</fullName>
    </submittedName>
</protein>
<dbReference type="PANTHER" id="PTHR43798:SF33">
    <property type="entry name" value="HYDROLASE, PUTATIVE (AFU_ORTHOLOGUE AFUA_2G14860)-RELATED"/>
    <property type="match status" value="1"/>
</dbReference>
<sequence length="244" mass="26346">MQLAVRSSGSGARTAILIHGIMSDSRAWHRVSDDLEDAGFRVLAVDLAGHGRSPRARSYSPAAWAEDVVETLEPVLAHAPDLIVGHSLGALVASIVAERLAPRAAVYVDPAFAFPRGVRGLAYKLAFAIAPKPRRRMLRRMNPGWSTQDIDLELSSLQVWDKRTILGLADTRALVAPRRPRQPSLVVLAEKSLLITRTVAAAMRGDGLTVTVLPGSGHTVFRDDHAGFMGLVHGWIADHVPARA</sequence>
<accession>A0ABN3PG02</accession>
<gene>
    <name evidence="2" type="ORF">GCM10009862_20280</name>
</gene>
<proteinExistence type="predicted"/>
<evidence type="ECO:0000313" key="3">
    <source>
        <dbReference type="Proteomes" id="UP001500274"/>
    </source>
</evidence>
<feature type="domain" description="AB hydrolase-1" evidence="1">
    <location>
        <begin position="16"/>
        <end position="227"/>
    </location>
</feature>
<name>A0ABN3PG02_9MICO</name>
<dbReference type="InterPro" id="IPR029058">
    <property type="entry name" value="AB_hydrolase_fold"/>
</dbReference>
<dbReference type="EMBL" id="BAAARI010000012">
    <property type="protein sequence ID" value="GAA2581032.1"/>
    <property type="molecule type" value="Genomic_DNA"/>
</dbReference>
<comment type="caution">
    <text evidence="2">The sequence shown here is derived from an EMBL/GenBank/DDBJ whole genome shotgun (WGS) entry which is preliminary data.</text>
</comment>
<dbReference type="Proteomes" id="UP001500274">
    <property type="component" value="Unassembled WGS sequence"/>
</dbReference>